<name>I3VWE4_THESW</name>
<evidence type="ECO:0000256" key="1">
    <source>
        <dbReference type="ARBA" id="ARBA00022723"/>
    </source>
</evidence>
<protein>
    <submittedName>
        <fullName evidence="5">Polysaccharide deacetylase</fullName>
    </submittedName>
</protein>
<evidence type="ECO:0000313" key="6">
    <source>
        <dbReference type="Proteomes" id="UP000006178"/>
    </source>
</evidence>
<dbReference type="GO" id="GO:0016810">
    <property type="term" value="F:hydrolase activity, acting on carbon-nitrogen (but not peptide) bonds"/>
    <property type="evidence" value="ECO:0007669"/>
    <property type="project" value="InterPro"/>
</dbReference>
<dbReference type="Proteomes" id="UP000006178">
    <property type="component" value="Chromosome"/>
</dbReference>
<organism evidence="5 6">
    <name type="scientific">Thermoanaerobacterium saccharolyticum (strain DSM 8691 / JW/SL-YS485)</name>
    <dbReference type="NCBI Taxonomy" id="1094508"/>
    <lineage>
        <taxon>Bacteria</taxon>
        <taxon>Bacillati</taxon>
        <taxon>Bacillota</taxon>
        <taxon>Clostridia</taxon>
        <taxon>Thermoanaerobacterales</taxon>
        <taxon>Thermoanaerobacteraceae</taxon>
        <taxon>Thermoanaerobacterium</taxon>
    </lineage>
</organism>
<evidence type="ECO:0000259" key="4">
    <source>
        <dbReference type="PROSITE" id="PS51677"/>
    </source>
</evidence>
<evidence type="ECO:0000256" key="2">
    <source>
        <dbReference type="ARBA" id="ARBA00022801"/>
    </source>
</evidence>
<evidence type="ECO:0000313" key="5">
    <source>
        <dbReference type="EMBL" id="AFK86839.1"/>
    </source>
</evidence>
<dbReference type="SUPFAM" id="SSF88713">
    <property type="entry name" value="Glycoside hydrolase/deacetylase"/>
    <property type="match status" value="1"/>
</dbReference>
<dbReference type="GO" id="GO:0016020">
    <property type="term" value="C:membrane"/>
    <property type="evidence" value="ECO:0007669"/>
    <property type="project" value="TreeGrafter"/>
</dbReference>
<feature type="transmembrane region" description="Helical" evidence="3">
    <location>
        <begin position="12"/>
        <end position="32"/>
    </location>
</feature>
<sequence length="236" mass="26739">MLKIYYIKYPKKTTIILILILIIAIILLGMLINHSISTFKTNDPIYKGDANSKKIAFACNVAWGNEYIPKMLEIFKSNNIRITFFFEGQWAEKNPEIVKQIAKDGHEIASHGYTHVKYTQWSKDKYSEDISKAGDVLFKITGKKPNLFAPPYGDFNDDVVKTAEDLGYKVILWSLDTIDWSNPGVNNIIDRVVKKAHNGAIVLMHPTKGTVEALPTMIKELESKGYEITNVSNVLK</sequence>
<dbReference type="PROSITE" id="PS51677">
    <property type="entry name" value="NODB"/>
    <property type="match status" value="1"/>
</dbReference>
<dbReference type="InterPro" id="IPR002509">
    <property type="entry name" value="NODB_dom"/>
</dbReference>
<keyword evidence="3" id="KW-0472">Membrane</keyword>
<dbReference type="GO" id="GO:0046872">
    <property type="term" value="F:metal ion binding"/>
    <property type="evidence" value="ECO:0007669"/>
    <property type="project" value="UniProtKB-KW"/>
</dbReference>
<dbReference type="AlphaFoldDB" id="I3VWE4"/>
<dbReference type="GO" id="GO:0005975">
    <property type="term" value="P:carbohydrate metabolic process"/>
    <property type="evidence" value="ECO:0007669"/>
    <property type="project" value="InterPro"/>
</dbReference>
<dbReference type="Gene3D" id="3.20.20.370">
    <property type="entry name" value="Glycoside hydrolase/deacetylase"/>
    <property type="match status" value="1"/>
</dbReference>
<proteinExistence type="predicted"/>
<dbReference type="PATRIC" id="fig|1094508.3.peg.1860"/>
<reference evidence="5 6" key="1">
    <citation type="journal article" date="2014" name="Appl. Environ. Microbiol.">
        <title>Profile of Secreted Hydrolases, Associated Proteins, and SlpA in Thermoanaerobacterium saccharolyticum during the Degradation of Hemicellulose.</title>
        <authorList>
            <person name="Currie D.H."/>
            <person name="Guss A.M."/>
            <person name="Herring C.D."/>
            <person name="Giannone R.J."/>
            <person name="Johnson C.M."/>
            <person name="Lankford P.K."/>
            <person name="Brown S.D."/>
            <person name="Hettich R.L."/>
            <person name="Lynd L.R."/>
        </authorList>
    </citation>
    <scope>NUCLEOTIDE SEQUENCE [LARGE SCALE GENOMIC DNA]</scope>
    <source>
        <strain evidence="6">DSM 8691 / JW/SL-YS485</strain>
    </source>
</reference>
<gene>
    <name evidence="5" type="ordered locus">Tsac_1835</name>
</gene>
<dbReference type="STRING" id="1094508.Tsac_1835"/>
<dbReference type="KEGG" id="tsh:Tsac_1835"/>
<dbReference type="Pfam" id="PF01522">
    <property type="entry name" value="Polysacc_deac_1"/>
    <property type="match status" value="1"/>
</dbReference>
<keyword evidence="3" id="KW-0812">Transmembrane</keyword>
<dbReference type="InterPro" id="IPR050248">
    <property type="entry name" value="Polysacc_deacetylase_ArnD"/>
</dbReference>
<dbReference type="PANTHER" id="PTHR10587">
    <property type="entry name" value="GLYCOSYL TRANSFERASE-RELATED"/>
    <property type="match status" value="1"/>
</dbReference>
<keyword evidence="1" id="KW-0479">Metal-binding</keyword>
<keyword evidence="3" id="KW-1133">Transmembrane helix</keyword>
<dbReference type="CDD" id="cd10950">
    <property type="entry name" value="CE4_BsYlxY_like"/>
    <property type="match status" value="1"/>
</dbReference>
<dbReference type="BioCyc" id="TSAC1094508:GLMA-1861-MONOMER"/>
<feature type="domain" description="NodB homology" evidence="4">
    <location>
        <begin position="53"/>
        <end position="229"/>
    </location>
</feature>
<accession>I3VWE4</accession>
<keyword evidence="6" id="KW-1185">Reference proteome</keyword>
<dbReference type="EMBL" id="CP003184">
    <property type="protein sequence ID" value="AFK86839.1"/>
    <property type="molecule type" value="Genomic_DNA"/>
</dbReference>
<evidence type="ECO:0000256" key="3">
    <source>
        <dbReference type="SAM" id="Phobius"/>
    </source>
</evidence>
<dbReference type="PANTHER" id="PTHR10587:SF133">
    <property type="entry name" value="CHITIN DEACETYLASE 1-RELATED"/>
    <property type="match status" value="1"/>
</dbReference>
<dbReference type="eggNOG" id="COG0726">
    <property type="taxonomic scope" value="Bacteria"/>
</dbReference>
<keyword evidence="2" id="KW-0378">Hydrolase</keyword>
<dbReference type="InterPro" id="IPR011330">
    <property type="entry name" value="Glyco_hydro/deAcase_b/a-brl"/>
</dbReference>